<proteinExistence type="predicted"/>
<organism evidence="2 3">
    <name type="scientific">Armillaria borealis</name>
    <dbReference type="NCBI Taxonomy" id="47425"/>
    <lineage>
        <taxon>Eukaryota</taxon>
        <taxon>Fungi</taxon>
        <taxon>Dikarya</taxon>
        <taxon>Basidiomycota</taxon>
        <taxon>Agaricomycotina</taxon>
        <taxon>Agaricomycetes</taxon>
        <taxon>Agaricomycetidae</taxon>
        <taxon>Agaricales</taxon>
        <taxon>Marasmiineae</taxon>
        <taxon>Physalacriaceae</taxon>
        <taxon>Armillaria</taxon>
    </lineage>
</organism>
<comment type="caution">
    <text evidence="2">The sequence shown here is derived from an EMBL/GenBank/DDBJ whole genome shotgun (WGS) entry which is preliminary data.</text>
</comment>
<evidence type="ECO:0000256" key="1">
    <source>
        <dbReference type="SAM" id="MobiDB-lite"/>
    </source>
</evidence>
<evidence type="ECO:0000313" key="3">
    <source>
        <dbReference type="Proteomes" id="UP001175226"/>
    </source>
</evidence>
<dbReference type="AlphaFoldDB" id="A0AA39MRI0"/>
<feature type="region of interest" description="Disordered" evidence="1">
    <location>
        <begin position="317"/>
        <end position="349"/>
    </location>
</feature>
<feature type="region of interest" description="Disordered" evidence="1">
    <location>
        <begin position="114"/>
        <end position="305"/>
    </location>
</feature>
<dbReference type="EMBL" id="JAUEPT010000022">
    <property type="protein sequence ID" value="KAK0443583.1"/>
    <property type="molecule type" value="Genomic_DNA"/>
</dbReference>
<feature type="region of interest" description="Disordered" evidence="1">
    <location>
        <begin position="587"/>
        <end position="623"/>
    </location>
</feature>
<name>A0AA39MRI0_9AGAR</name>
<accession>A0AA39MRI0</accession>
<evidence type="ECO:0000313" key="2">
    <source>
        <dbReference type="EMBL" id="KAK0443583.1"/>
    </source>
</evidence>
<feature type="compositionally biased region" description="Polar residues" evidence="1">
    <location>
        <begin position="295"/>
        <end position="305"/>
    </location>
</feature>
<feature type="compositionally biased region" description="Polar residues" evidence="1">
    <location>
        <begin position="221"/>
        <end position="232"/>
    </location>
</feature>
<protein>
    <submittedName>
        <fullName evidence="2">Uncharacterized protein</fullName>
    </submittedName>
</protein>
<dbReference type="Proteomes" id="UP001175226">
    <property type="component" value="Unassembled WGS sequence"/>
</dbReference>
<sequence>MSKRGSKRTVTPSTRVLRTRTLTSGVVDDLQTNGTTIAPTPGQEAVDAEVDGENSVAVLTAAAEDLLCDISPLTRVSAHPSPAYSVNDILEAAMHDFPDIPDDVGPLPASISVLSRPRLTTSQKGKGRQVGTPSQEGGPVPSAKAGPSATSRGFDQPRVVPVPSAKASPSATFRGFVRPRAPPSHGQTPSTYSTPATPRYRLASTPAHTTQSASRPGPSTRPMNGTAYTQVPSADRGRKRTRSGVSETSERSSVRSRANTIHPSSAHPDSSIVYLGCTRPPPPPPSTMTQPSMSNRTRPSLASSFTSAVARRSVWTTPATQVAPGQSARSVSRSASMSGYGGRLSSVRRDFPGSAHQTSGMVHEGRPSYEDLLQEVEDLQSMHQHQPAGSNFDPAVATLFGHNGRALVARDHHAVPLYDPTVINLPWEVKHNLRHGMRHYPRLTSFSLEASGGTLEFSVPPHKTASEESVKTYDEWLGLTIQMTQGLKDDLDLGDGIRGPRAMEYITGVCGHWSRLIRLPRARELFPVIKAYDSGLRQHIYNNGNVGSWDFNLAAWNSHLTEYNLNEAAAAKARAADNDVKFTALQNEFRSHKSQTGKGTTRQRDSTNFQSTAEPRQRRPPTAITPDYICMVCGDKGSHSFGTCPNAAKNTTIELRNGKWYFHAGNEPVCYCFNYPNGCKRQPCRFRHACTWCNTTSHGAHAHH</sequence>
<feature type="compositionally biased region" description="Polar residues" evidence="1">
    <location>
        <begin position="587"/>
        <end position="614"/>
    </location>
</feature>
<gene>
    <name evidence="2" type="ORF">EV421DRAFT_1903596</name>
</gene>
<reference evidence="2" key="1">
    <citation type="submission" date="2023-06" db="EMBL/GenBank/DDBJ databases">
        <authorList>
            <consortium name="Lawrence Berkeley National Laboratory"/>
            <person name="Ahrendt S."/>
            <person name="Sahu N."/>
            <person name="Indic B."/>
            <person name="Wong-Bajracharya J."/>
            <person name="Merenyi Z."/>
            <person name="Ke H.-M."/>
            <person name="Monk M."/>
            <person name="Kocsube S."/>
            <person name="Drula E."/>
            <person name="Lipzen A."/>
            <person name="Balint B."/>
            <person name="Henrissat B."/>
            <person name="Andreopoulos B."/>
            <person name="Martin F.M."/>
            <person name="Harder C.B."/>
            <person name="Rigling D."/>
            <person name="Ford K.L."/>
            <person name="Foster G.D."/>
            <person name="Pangilinan J."/>
            <person name="Papanicolaou A."/>
            <person name="Barry K."/>
            <person name="LaButti K."/>
            <person name="Viragh M."/>
            <person name="Koriabine M."/>
            <person name="Yan M."/>
            <person name="Riley R."/>
            <person name="Champramary S."/>
            <person name="Plett K.L."/>
            <person name="Tsai I.J."/>
            <person name="Slot J."/>
            <person name="Sipos G."/>
            <person name="Plett J."/>
            <person name="Nagy L.G."/>
            <person name="Grigoriev I.V."/>
        </authorList>
    </citation>
    <scope>NUCLEOTIDE SEQUENCE</scope>
    <source>
        <strain evidence="2">FPL87.14</strain>
    </source>
</reference>
<feature type="compositionally biased region" description="Low complexity" evidence="1">
    <location>
        <begin position="327"/>
        <end position="338"/>
    </location>
</feature>
<feature type="compositionally biased region" description="Polar residues" evidence="1">
    <location>
        <begin position="185"/>
        <end position="196"/>
    </location>
</feature>
<keyword evidence="3" id="KW-1185">Reference proteome</keyword>